<protein>
    <recommendedName>
        <fullName evidence="6">GtrA/DPMS transmembrane domain-containing protein</fullName>
    </recommendedName>
</protein>
<organism evidence="7 8">
    <name type="scientific">Novosphingobium sediminis</name>
    <dbReference type="NCBI Taxonomy" id="707214"/>
    <lineage>
        <taxon>Bacteria</taxon>
        <taxon>Pseudomonadati</taxon>
        <taxon>Pseudomonadota</taxon>
        <taxon>Alphaproteobacteria</taxon>
        <taxon>Sphingomonadales</taxon>
        <taxon>Sphingomonadaceae</taxon>
        <taxon>Novosphingobium</taxon>
    </lineage>
</organism>
<dbReference type="Pfam" id="PF04138">
    <property type="entry name" value="GtrA_DPMS_TM"/>
    <property type="match status" value="1"/>
</dbReference>
<evidence type="ECO:0000256" key="4">
    <source>
        <dbReference type="ARBA" id="ARBA00023136"/>
    </source>
</evidence>
<evidence type="ECO:0000256" key="2">
    <source>
        <dbReference type="ARBA" id="ARBA00022692"/>
    </source>
</evidence>
<dbReference type="GO" id="GO:0016020">
    <property type="term" value="C:membrane"/>
    <property type="evidence" value="ECO:0007669"/>
    <property type="project" value="UniProtKB-SubCell"/>
</dbReference>
<feature type="transmembrane region" description="Helical" evidence="5">
    <location>
        <begin position="114"/>
        <end position="134"/>
    </location>
</feature>
<keyword evidence="3 5" id="KW-1133">Transmembrane helix</keyword>
<comment type="caution">
    <text evidence="7">The sequence shown here is derived from an EMBL/GenBank/DDBJ whole genome shotgun (WGS) entry which is preliminary data.</text>
</comment>
<dbReference type="GO" id="GO:0000271">
    <property type="term" value="P:polysaccharide biosynthetic process"/>
    <property type="evidence" value="ECO:0007669"/>
    <property type="project" value="InterPro"/>
</dbReference>
<dbReference type="RefSeq" id="WP_147161007.1">
    <property type="nucleotide sequence ID" value="NZ_BJYR01000025.1"/>
</dbReference>
<dbReference type="EMBL" id="BJYR01000025">
    <property type="protein sequence ID" value="GEO01702.1"/>
    <property type="molecule type" value="Genomic_DNA"/>
</dbReference>
<evidence type="ECO:0000313" key="7">
    <source>
        <dbReference type="EMBL" id="GEO01702.1"/>
    </source>
</evidence>
<evidence type="ECO:0000259" key="6">
    <source>
        <dbReference type="Pfam" id="PF04138"/>
    </source>
</evidence>
<reference evidence="7 8" key="1">
    <citation type="submission" date="2019-07" db="EMBL/GenBank/DDBJ databases">
        <title>Whole genome shotgun sequence of Novosphingobium sediminis NBRC 106119.</title>
        <authorList>
            <person name="Hosoyama A."/>
            <person name="Uohara A."/>
            <person name="Ohji S."/>
            <person name="Ichikawa N."/>
        </authorList>
    </citation>
    <scope>NUCLEOTIDE SEQUENCE [LARGE SCALE GENOMIC DNA]</scope>
    <source>
        <strain evidence="7 8">NBRC 106119</strain>
    </source>
</reference>
<comment type="subcellular location">
    <subcellularLocation>
        <location evidence="1">Membrane</location>
        <topology evidence="1">Multi-pass membrane protein</topology>
    </subcellularLocation>
</comment>
<proteinExistence type="predicted"/>
<dbReference type="Proteomes" id="UP000321464">
    <property type="component" value="Unassembled WGS sequence"/>
</dbReference>
<sequence>MAGGSGFLARTLDSLAARVPGWEHLRQIVRFYQAAIINTAFGISLYSLLVWLGMNLFAAQAVAHVLGSTFNYMTYSRHVFAGAKPAKLRFAMSYVGAYLLNLVVLYGLSRFIASPYIAGIGTALLVSTINFVVLKRLVFRTRAA</sequence>
<accession>A0A512APT7</accession>
<feature type="transmembrane region" description="Helical" evidence="5">
    <location>
        <begin position="88"/>
        <end position="108"/>
    </location>
</feature>
<evidence type="ECO:0000256" key="3">
    <source>
        <dbReference type="ARBA" id="ARBA00022989"/>
    </source>
</evidence>
<keyword evidence="2 5" id="KW-0812">Transmembrane</keyword>
<keyword evidence="4 5" id="KW-0472">Membrane</keyword>
<gene>
    <name evidence="7" type="ORF">NSE01_35340</name>
</gene>
<dbReference type="AlphaFoldDB" id="A0A512APT7"/>
<dbReference type="OrthoDB" id="9798374at2"/>
<evidence type="ECO:0000256" key="5">
    <source>
        <dbReference type="SAM" id="Phobius"/>
    </source>
</evidence>
<name>A0A512APT7_9SPHN</name>
<dbReference type="InterPro" id="IPR007267">
    <property type="entry name" value="GtrA_DPMS_TM"/>
</dbReference>
<keyword evidence="8" id="KW-1185">Reference proteome</keyword>
<feature type="transmembrane region" description="Helical" evidence="5">
    <location>
        <begin position="57"/>
        <end position="76"/>
    </location>
</feature>
<evidence type="ECO:0000256" key="1">
    <source>
        <dbReference type="ARBA" id="ARBA00004141"/>
    </source>
</evidence>
<evidence type="ECO:0000313" key="8">
    <source>
        <dbReference type="Proteomes" id="UP000321464"/>
    </source>
</evidence>
<feature type="domain" description="GtrA/DPMS transmembrane" evidence="6">
    <location>
        <begin position="30"/>
        <end position="139"/>
    </location>
</feature>